<evidence type="ECO:0000256" key="3">
    <source>
        <dbReference type="ARBA" id="ARBA00022448"/>
    </source>
</evidence>
<evidence type="ECO:0000256" key="7">
    <source>
        <dbReference type="RuleBase" id="RU368015"/>
    </source>
</evidence>
<dbReference type="PANTHER" id="PTHR31376:SF10">
    <property type="entry name" value="PURINE PERMEASE 5-RELATED"/>
    <property type="match status" value="1"/>
</dbReference>
<dbReference type="InterPro" id="IPR030182">
    <property type="entry name" value="PUP_plant"/>
</dbReference>
<feature type="transmembrane region" description="Helical" evidence="7">
    <location>
        <begin position="223"/>
        <end position="243"/>
    </location>
</feature>
<name>A0A8J5FGJ1_ZINOF</name>
<feature type="transmembrane region" description="Helical" evidence="7">
    <location>
        <begin position="194"/>
        <end position="217"/>
    </location>
</feature>
<dbReference type="PANTHER" id="PTHR31376">
    <property type="entry name" value="OS09G0467300 PROTEIN-RELATED"/>
    <property type="match status" value="1"/>
</dbReference>
<reference evidence="8 9" key="1">
    <citation type="submission" date="2020-08" db="EMBL/GenBank/DDBJ databases">
        <title>Plant Genome Project.</title>
        <authorList>
            <person name="Zhang R.-G."/>
        </authorList>
    </citation>
    <scope>NUCLEOTIDE SEQUENCE [LARGE SCALE GENOMIC DNA]</scope>
    <source>
        <tissue evidence="8">Rhizome</tissue>
    </source>
</reference>
<evidence type="ECO:0000256" key="2">
    <source>
        <dbReference type="ARBA" id="ARBA00006213"/>
    </source>
</evidence>
<evidence type="ECO:0000256" key="4">
    <source>
        <dbReference type="ARBA" id="ARBA00022692"/>
    </source>
</evidence>
<dbReference type="Proteomes" id="UP000734854">
    <property type="component" value="Unassembled WGS sequence"/>
</dbReference>
<dbReference type="AlphaFoldDB" id="A0A8J5FGJ1"/>
<evidence type="ECO:0000256" key="6">
    <source>
        <dbReference type="ARBA" id="ARBA00023136"/>
    </source>
</evidence>
<sequence>MDDDNDPTRHTISIAPTGIHRSSVLPSSTFCSGSNALPWKLEPFFDGSSAINSFVPGFLLHQRRIALAGFLHSSQSSPNRKEFGLDHPQPGAGLVSLDSNSSLQKRVAELWDQIQGTYLRKPISYWILLFLSSIAMLVAFPTSSLLSRMYYANGGKSKWIISWAAVAGWPMTALFLAPIYFVRKVSPTPFSFKLFLAYVLLGFLSAADNLMYAWAYAYLPASTASLLAASSLAFSALFGYFIVKNNLNLSSLNAIVIITVGAVIIGLDSGSDRYPGVTDKQYNLAFILDILGSALHGLIFALSELVFIRLLGRRSFHVVLEQQVMVSLAAFIFTSIGLIVNKDFQGMRSEARDFKNGQVSYTLVLTWAAITFQLGVLGGTAILFLASTVLAGVLNAVRVPITSIAAVIFFHDPMSGFKILSLVLTVWGFASYIVGHSSSKKKA</sequence>
<organism evidence="8 9">
    <name type="scientific">Zingiber officinale</name>
    <name type="common">Ginger</name>
    <name type="synonym">Amomum zingiber</name>
    <dbReference type="NCBI Taxonomy" id="94328"/>
    <lineage>
        <taxon>Eukaryota</taxon>
        <taxon>Viridiplantae</taxon>
        <taxon>Streptophyta</taxon>
        <taxon>Embryophyta</taxon>
        <taxon>Tracheophyta</taxon>
        <taxon>Spermatophyta</taxon>
        <taxon>Magnoliopsida</taxon>
        <taxon>Liliopsida</taxon>
        <taxon>Zingiberales</taxon>
        <taxon>Zingiberaceae</taxon>
        <taxon>Zingiber</taxon>
    </lineage>
</organism>
<feature type="transmembrane region" description="Helical" evidence="7">
    <location>
        <begin position="417"/>
        <end position="435"/>
    </location>
</feature>
<dbReference type="InterPro" id="IPR037185">
    <property type="entry name" value="EmrE-like"/>
</dbReference>
<feature type="transmembrane region" description="Helical" evidence="7">
    <location>
        <begin position="160"/>
        <end position="182"/>
    </location>
</feature>
<feature type="transmembrane region" description="Helical" evidence="7">
    <location>
        <begin position="250"/>
        <end position="267"/>
    </location>
</feature>
<comment type="subcellular location">
    <subcellularLocation>
        <location evidence="1 7">Membrane</location>
        <topology evidence="1 7">Multi-pass membrane protein</topology>
    </subcellularLocation>
</comment>
<gene>
    <name evidence="8" type="ORF">ZIOFF_055512</name>
</gene>
<dbReference type="SUPFAM" id="SSF103481">
    <property type="entry name" value="Multidrug resistance efflux transporter EmrE"/>
    <property type="match status" value="1"/>
</dbReference>
<dbReference type="Pfam" id="PF16913">
    <property type="entry name" value="PUNUT"/>
    <property type="match status" value="1"/>
</dbReference>
<protein>
    <recommendedName>
        <fullName evidence="7">Probable purine permease</fullName>
    </recommendedName>
</protein>
<comment type="caution">
    <text evidence="8">The sequence shown here is derived from an EMBL/GenBank/DDBJ whole genome shotgun (WGS) entry which is preliminary data.</text>
</comment>
<keyword evidence="5 7" id="KW-1133">Transmembrane helix</keyword>
<proteinExistence type="inferred from homology"/>
<feature type="transmembrane region" description="Helical" evidence="7">
    <location>
        <begin position="324"/>
        <end position="341"/>
    </location>
</feature>
<feature type="transmembrane region" description="Helical" evidence="7">
    <location>
        <begin position="361"/>
        <end position="386"/>
    </location>
</feature>
<evidence type="ECO:0000313" key="8">
    <source>
        <dbReference type="EMBL" id="KAG6486931.1"/>
    </source>
</evidence>
<comment type="similarity">
    <text evidence="2 7">Belongs to the purine permeases (TC 2.A.7.14) family.</text>
</comment>
<feature type="transmembrane region" description="Helical" evidence="7">
    <location>
        <begin position="123"/>
        <end position="140"/>
    </location>
</feature>
<keyword evidence="9" id="KW-1185">Reference proteome</keyword>
<feature type="transmembrane region" description="Helical" evidence="7">
    <location>
        <begin position="287"/>
        <end position="312"/>
    </location>
</feature>
<dbReference type="GO" id="GO:0005345">
    <property type="term" value="F:purine nucleobase transmembrane transporter activity"/>
    <property type="evidence" value="ECO:0007669"/>
    <property type="project" value="UniProtKB-UniRule"/>
</dbReference>
<feature type="transmembrane region" description="Helical" evidence="7">
    <location>
        <begin position="393"/>
        <end position="411"/>
    </location>
</feature>
<evidence type="ECO:0000256" key="1">
    <source>
        <dbReference type="ARBA" id="ARBA00004141"/>
    </source>
</evidence>
<dbReference type="EMBL" id="JACMSC010000015">
    <property type="protein sequence ID" value="KAG6486931.1"/>
    <property type="molecule type" value="Genomic_DNA"/>
</dbReference>
<keyword evidence="6 7" id="KW-0472">Membrane</keyword>
<accession>A0A8J5FGJ1</accession>
<evidence type="ECO:0000256" key="5">
    <source>
        <dbReference type="ARBA" id="ARBA00022989"/>
    </source>
</evidence>
<evidence type="ECO:0000313" key="9">
    <source>
        <dbReference type="Proteomes" id="UP000734854"/>
    </source>
</evidence>
<keyword evidence="3 7" id="KW-0813">Transport</keyword>
<keyword evidence="4 7" id="KW-0812">Transmembrane</keyword>
<dbReference type="GO" id="GO:0016020">
    <property type="term" value="C:membrane"/>
    <property type="evidence" value="ECO:0007669"/>
    <property type="project" value="UniProtKB-SubCell"/>
</dbReference>
<dbReference type="GO" id="GO:0015211">
    <property type="term" value="F:purine nucleoside transmembrane transporter activity"/>
    <property type="evidence" value="ECO:0007669"/>
    <property type="project" value="UniProtKB-UniRule"/>
</dbReference>